<evidence type="ECO:0000313" key="2">
    <source>
        <dbReference type="EMBL" id="XCM37310.1"/>
    </source>
</evidence>
<proteinExistence type="predicted"/>
<reference evidence="2" key="1">
    <citation type="submission" date="2024-07" db="EMBL/GenBank/DDBJ databases">
        <authorList>
            <person name="Kim Y.J."/>
            <person name="Jeong J.Y."/>
        </authorList>
    </citation>
    <scope>NUCLEOTIDE SEQUENCE</scope>
    <source>
        <strain evidence="2">GIHE-MW2</strain>
    </source>
</reference>
<name>A0AAU8JDS5_9CYAN</name>
<dbReference type="SUPFAM" id="SSF47413">
    <property type="entry name" value="lambda repressor-like DNA-binding domains"/>
    <property type="match status" value="1"/>
</dbReference>
<dbReference type="AlphaFoldDB" id="A0AAU8JDS5"/>
<dbReference type="InterPro" id="IPR010982">
    <property type="entry name" value="Lambda_DNA-bd_dom_sf"/>
</dbReference>
<organism evidence="2">
    <name type="scientific">Planktothricoides raciborskii GIHE-MW2</name>
    <dbReference type="NCBI Taxonomy" id="2792601"/>
    <lineage>
        <taxon>Bacteria</taxon>
        <taxon>Bacillati</taxon>
        <taxon>Cyanobacteriota</taxon>
        <taxon>Cyanophyceae</taxon>
        <taxon>Oscillatoriophycideae</taxon>
        <taxon>Oscillatoriales</taxon>
        <taxon>Oscillatoriaceae</taxon>
        <taxon>Planktothricoides</taxon>
    </lineage>
</organism>
<dbReference type="EMBL" id="CP159837">
    <property type="protein sequence ID" value="XCM37310.1"/>
    <property type="molecule type" value="Genomic_DNA"/>
</dbReference>
<dbReference type="GO" id="GO:0003677">
    <property type="term" value="F:DNA binding"/>
    <property type="evidence" value="ECO:0007669"/>
    <property type="project" value="InterPro"/>
</dbReference>
<protein>
    <submittedName>
        <fullName evidence="2">Helix-turn-helix transcriptional regulator</fullName>
    </submittedName>
</protein>
<dbReference type="InterPro" id="IPR001387">
    <property type="entry name" value="Cro/C1-type_HTH"/>
</dbReference>
<gene>
    <name evidence="2" type="ORF">ABWT76_000059</name>
</gene>
<dbReference type="RefSeq" id="WP_354635460.1">
    <property type="nucleotide sequence ID" value="NZ_CP159837.1"/>
</dbReference>
<feature type="domain" description="HTH cro/C1-type" evidence="1">
    <location>
        <begin position="14"/>
        <end position="65"/>
    </location>
</feature>
<dbReference type="CDD" id="cd00093">
    <property type="entry name" value="HTH_XRE"/>
    <property type="match status" value="1"/>
</dbReference>
<dbReference type="Pfam" id="PF13443">
    <property type="entry name" value="HTH_26"/>
    <property type="match status" value="1"/>
</dbReference>
<accession>A0AAU8JDS5</accession>
<sequence length="91" mass="10151">MMYINKLPSVIDWRLNELMAKYDIKGVDLAAKLQISTNAVSRMRRAKDMPGFSGKRLGQLCDALNDLIKESGQNAIITPAELLNYTYSDAA</sequence>
<evidence type="ECO:0000259" key="1">
    <source>
        <dbReference type="Pfam" id="PF13443"/>
    </source>
</evidence>